<name>A0A4E0RPJ5_FASHE</name>
<keyword evidence="2" id="KW-1185">Reference proteome</keyword>
<accession>A0A4E0RPJ5</accession>
<evidence type="ECO:0000313" key="2">
    <source>
        <dbReference type="Proteomes" id="UP000230066"/>
    </source>
</evidence>
<comment type="caution">
    <text evidence="1">The sequence shown here is derived from an EMBL/GenBank/DDBJ whole genome shotgun (WGS) entry which is preliminary data.</text>
</comment>
<sequence length="133" mass="15081">MLPAFINLPASRSVKFDGQLMDYFGFMRYFQSTVTAHNNDHAYLLDYLMSVCEGGPAEAIRWCTVPEPQGGYDEALLILESLFGKPHVIVRKCIDELCDGSVLKLRVFLNPDSVLLRRSCWMASIFSFILCSF</sequence>
<protein>
    <submittedName>
        <fullName evidence="1">Uncharacterized protein</fullName>
    </submittedName>
</protein>
<gene>
    <name evidence="1" type="ORF">D915_001418</name>
</gene>
<evidence type="ECO:0000313" key="1">
    <source>
        <dbReference type="EMBL" id="THD27564.1"/>
    </source>
</evidence>
<organism evidence="1 2">
    <name type="scientific">Fasciola hepatica</name>
    <name type="common">Liver fluke</name>
    <dbReference type="NCBI Taxonomy" id="6192"/>
    <lineage>
        <taxon>Eukaryota</taxon>
        <taxon>Metazoa</taxon>
        <taxon>Spiralia</taxon>
        <taxon>Lophotrochozoa</taxon>
        <taxon>Platyhelminthes</taxon>
        <taxon>Trematoda</taxon>
        <taxon>Digenea</taxon>
        <taxon>Plagiorchiida</taxon>
        <taxon>Echinostomata</taxon>
        <taxon>Echinostomatoidea</taxon>
        <taxon>Fasciolidae</taxon>
        <taxon>Fasciola</taxon>
    </lineage>
</organism>
<reference evidence="1" key="1">
    <citation type="submission" date="2019-03" db="EMBL/GenBank/DDBJ databases">
        <title>Improved annotation for the trematode Fasciola hepatica.</title>
        <authorList>
            <person name="Choi Y.-J."/>
            <person name="Martin J."/>
            <person name="Mitreva M."/>
        </authorList>
    </citation>
    <scope>NUCLEOTIDE SEQUENCE [LARGE SCALE GENOMIC DNA]</scope>
</reference>
<dbReference type="EMBL" id="JXXN02000385">
    <property type="protein sequence ID" value="THD27564.1"/>
    <property type="molecule type" value="Genomic_DNA"/>
</dbReference>
<dbReference type="Proteomes" id="UP000230066">
    <property type="component" value="Unassembled WGS sequence"/>
</dbReference>
<dbReference type="AlphaFoldDB" id="A0A4E0RPJ5"/>
<proteinExistence type="predicted"/>
<dbReference type="PANTHER" id="PTHR47331">
    <property type="entry name" value="PHD-TYPE DOMAIN-CONTAINING PROTEIN"/>
    <property type="match status" value="1"/>
</dbReference>